<dbReference type="Proteomes" id="UP001190700">
    <property type="component" value="Unassembled WGS sequence"/>
</dbReference>
<name>A0AAE0CGN6_9CHLO</name>
<evidence type="ECO:0000313" key="3">
    <source>
        <dbReference type="Proteomes" id="UP001190700"/>
    </source>
</evidence>
<keyword evidence="3" id="KW-1185">Reference proteome</keyword>
<sequence length="577" mass="61771">RWMDAAPLIEALREKFGMQVPIFVKQRWSRMSSERSGERVSGMSRLQAQASSALALRMQMGSGGSARHRGSHSPRLSNHSKGFSHVELVRVVEGYRRKSLMGVARLAEVSRLQRYSSSVPAGQSQRGSGGPVRLREQRGGLARGLGGGDMARAARGAGMSRLQAQASSALALRMQMGSGGSVEESKLATHGPHHFVPFVVEVYGGLEPAAYGFLRKTQRRFGERRYMEENAEGGEQVDGNGDEDGDEEAAHGGVVGWKEKWIRLLSFALARGVAGLIIRRVVRWCPAGGGWRWAGVGRVRGGMGPDLDRGEAAQREGLERLALMDRACGNAFEETDYATRGRRDGIEAFGKSSIEGARREAEHLRIAGVQERAPPRLGLEGPRAGPAGGRRSPRGARAEGTDDEGDVGRLADGVTPAGALRARGPIPAAMTTYNRLHCSIRRLISFCAHRARLLAVPELTAQVGGGGAGSDEGAPVYHSQPLGTALGDSGRGVGGQALLRRDSWAGRGQPGGPECGPNDEEMARVAEVSRLQRHSSSAPAGQSQRGPGGPVRLREQRVVLRVGLVVERWLEELGEQA</sequence>
<feature type="region of interest" description="Disordered" evidence="1">
    <location>
        <begin position="60"/>
        <end position="79"/>
    </location>
</feature>
<dbReference type="AlphaFoldDB" id="A0AAE0CGN6"/>
<feature type="non-terminal residue" evidence="2">
    <location>
        <position position="1"/>
    </location>
</feature>
<evidence type="ECO:0000256" key="1">
    <source>
        <dbReference type="SAM" id="MobiDB-lite"/>
    </source>
</evidence>
<feature type="region of interest" description="Disordered" evidence="1">
    <location>
        <begin position="500"/>
        <end position="519"/>
    </location>
</feature>
<comment type="caution">
    <text evidence="2">The sequence shown here is derived from an EMBL/GenBank/DDBJ whole genome shotgun (WGS) entry which is preliminary data.</text>
</comment>
<reference evidence="2 3" key="1">
    <citation type="journal article" date="2015" name="Genome Biol. Evol.">
        <title>Comparative Genomics of a Bacterivorous Green Alga Reveals Evolutionary Causalities and Consequences of Phago-Mixotrophic Mode of Nutrition.</title>
        <authorList>
            <person name="Burns J.A."/>
            <person name="Paasch A."/>
            <person name="Narechania A."/>
            <person name="Kim E."/>
        </authorList>
    </citation>
    <scope>NUCLEOTIDE SEQUENCE [LARGE SCALE GENOMIC DNA]</scope>
    <source>
        <strain evidence="2 3">PLY_AMNH</strain>
    </source>
</reference>
<proteinExistence type="predicted"/>
<feature type="compositionally biased region" description="Polar residues" evidence="1">
    <location>
        <begin position="534"/>
        <end position="545"/>
    </location>
</feature>
<evidence type="ECO:0000313" key="2">
    <source>
        <dbReference type="EMBL" id="KAK3254681.1"/>
    </source>
</evidence>
<feature type="region of interest" description="Disordered" evidence="1">
    <location>
        <begin position="228"/>
        <end position="250"/>
    </location>
</feature>
<organism evidence="2 3">
    <name type="scientific">Cymbomonas tetramitiformis</name>
    <dbReference type="NCBI Taxonomy" id="36881"/>
    <lineage>
        <taxon>Eukaryota</taxon>
        <taxon>Viridiplantae</taxon>
        <taxon>Chlorophyta</taxon>
        <taxon>Pyramimonadophyceae</taxon>
        <taxon>Pyramimonadales</taxon>
        <taxon>Pyramimonadaceae</taxon>
        <taxon>Cymbomonas</taxon>
    </lineage>
</organism>
<gene>
    <name evidence="2" type="ORF">CYMTET_36112</name>
</gene>
<accession>A0AAE0CGN6</accession>
<feature type="region of interest" description="Disordered" evidence="1">
    <location>
        <begin position="369"/>
        <end position="412"/>
    </location>
</feature>
<feature type="region of interest" description="Disordered" evidence="1">
    <location>
        <begin position="527"/>
        <end position="553"/>
    </location>
</feature>
<protein>
    <submittedName>
        <fullName evidence="2">Uncharacterized protein</fullName>
    </submittedName>
</protein>
<dbReference type="EMBL" id="LGRX02023279">
    <property type="protein sequence ID" value="KAK3254681.1"/>
    <property type="molecule type" value="Genomic_DNA"/>
</dbReference>